<dbReference type="PROSITE" id="PS50097">
    <property type="entry name" value="BTB"/>
    <property type="match status" value="1"/>
</dbReference>
<dbReference type="GO" id="GO:0030717">
    <property type="term" value="P:oocyte karyosome formation"/>
    <property type="evidence" value="ECO:0007669"/>
    <property type="project" value="EnsemblMetazoa"/>
</dbReference>
<dbReference type="GO" id="GO:0007301">
    <property type="term" value="P:female germline ring canal formation"/>
    <property type="evidence" value="ECO:0007669"/>
    <property type="project" value="EnsemblMetazoa"/>
</dbReference>
<evidence type="ECO:0000259" key="5">
    <source>
        <dbReference type="PROSITE" id="PS50097"/>
    </source>
</evidence>
<dbReference type="GO" id="GO:0030723">
    <property type="term" value="P:ovarian fusome organization"/>
    <property type="evidence" value="ECO:0007669"/>
    <property type="project" value="EnsemblMetazoa"/>
</dbReference>
<feature type="region of interest" description="Disordered" evidence="4">
    <location>
        <begin position="19"/>
        <end position="59"/>
    </location>
</feature>
<dbReference type="SMR" id="B4Q8E6"/>
<dbReference type="PANTHER" id="PTHR24412">
    <property type="entry name" value="KELCH PROTEIN"/>
    <property type="match status" value="1"/>
</dbReference>
<dbReference type="AlphaFoldDB" id="B4Q8E6"/>
<dbReference type="SUPFAM" id="SSF54695">
    <property type="entry name" value="POZ domain"/>
    <property type="match status" value="1"/>
</dbReference>
<feature type="compositionally biased region" description="Low complexity" evidence="4">
    <location>
        <begin position="408"/>
        <end position="421"/>
    </location>
</feature>
<feature type="compositionally biased region" description="Low complexity" evidence="4">
    <location>
        <begin position="21"/>
        <end position="47"/>
    </location>
</feature>
<dbReference type="EMBL" id="CM000361">
    <property type="protein sequence ID" value="EDX05356.1"/>
    <property type="molecule type" value="Genomic_DNA"/>
</dbReference>
<feature type="region of interest" description="Disordered" evidence="4">
    <location>
        <begin position="929"/>
        <end position="1003"/>
    </location>
</feature>
<dbReference type="GO" id="GO:0035324">
    <property type="term" value="C:female germline ring canal"/>
    <property type="evidence" value="ECO:0007669"/>
    <property type="project" value="EnsemblMetazoa"/>
</dbReference>
<dbReference type="GO" id="GO:0030036">
    <property type="term" value="P:actin cytoskeleton organization"/>
    <property type="evidence" value="ECO:0007669"/>
    <property type="project" value="EnsemblMetazoa"/>
</dbReference>
<dbReference type="FunFam" id="3.30.710.10:FF:000001">
    <property type="entry name" value="Kelch-like family member 20"/>
    <property type="match status" value="1"/>
</dbReference>
<evidence type="ECO:0000256" key="2">
    <source>
        <dbReference type="ARBA" id="ARBA00022737"/>
    </source>
</evidence>
<feature type="compositionally biased region" description="Low complexity" evidence="4">
    <location>
        <begin position="749"/>
        <end position="775"/>
    </location>
</feature>
<feature type="compositionally biased region" description="Low complexity" evidence="4">
    <location>
        <begin position="958"/>
        <end position="975"/>
    </location>
</feature>
<dbReference type="STRING" id="7240.B4Q8E6"/>
<evidence type="ECO:0000256" key="3">
    <source>
        <dbReference type="ARBA" id="ARBA00023203"/>
    </source>
</evidence>
<dbReference type="InterPro" id="IPR000210">
    <property type="entry name" value="BTB/POZ_dom"/>
</dbReference>
<dbReference type="Pfam" id="PF00651">
    <property type="entry name" value="BTB"/>
    <property type="match status" value="1"/>
</dbReference>
<feature type="region of interest" description="Disordered" evidence="4">
    <location>
        <begin position="702"/>
        <end position="783"/>
    </location>
</feature>
<accession>B4Q8E6</accession>
<dbReference type="PANTHER" id="PTHR24412:SF466">
    <property type="entry name" value="RING CANAL KELCH PROTEIN"/>
    <property type="match status" value="1"/>
</dbReference>
<dbReference type="OMA" id="GGACSAY"/>
<feature type="domain" description="BTB" evidence="5">
    <location>
        <begin position="154"/>
        <end position="220"/>
    </location>
</feature>
<keyword evidence="3" id="KW-0009">Actin-binding</keyword>
<protein>
    <submittedName>
        <fullName evidence="6">GD21844</fullName>
    </submittedName>
</protein>
<organism evidence="6 7">
    <name type="scientific">Drosophila simulans</name>
    <name type="common">Fruit fly</name>
    <dbReference type="NCBI Taxonomy" id="7240"/>
    <lineage>
        <taxon>Eukaryota</taxon>
        <taxon>Metazoa</taxon>
        <taxon>Ecdysozoa</taxon>
        <taxon>Arthropoda</taxon>
        <taxon>Hexapoda</taxon>
        <taxon>Insecta</taxon>
        <taxon>Pterygota</taxon>
        <taxon>Neoptera</taxon>
        <taxon>Endopterygota</taxon>
        <taxon>Diptera</taxon>
        <taxon>Brachycera</taxon>
        <taxon>Muscomorpha</taxon>
        <taxon>Ephydroidea</taxon>
        <taxon>Drosophilidae</taxon>
        <taxon>Drosophila</taxon>
        <taxon>Sophophora</taxon>
    </lineage>
</organism>
<dbReference type="Bgee" id="FBgn0193263">
    <property type="expression patterns" value="Expressed in embryo and 3 other cell types or tissues"/>
</dbReference>
<dbReference type="GO" id="GO:0003779">
    <property type="term" value="F:actin binding"/>
    <property type="evidence" value="ECO:0007669"/>
    <property type="project" value="EnsemblMetazoa"/>
</dbReference>
<proteinExistence type="predicted"/>
<reference evidence="6 7" key="1">
    <citation type="journal article" date="2007" name="Nature">
        <title>Evolution of genes and genomes on the Drosophila phylogeny.</title>
        <authorList>
            <consortium name="Drosophila 12 Genomes Consortium"/>
            <person name="Clark A.G."/>
            <person name="Eisen M.B."/>
            <person name="Smith D.R."/>
            <person name="Bergman C.M."/>
            <person name="Oliver B."/>
            <person name="Markow T.A."/>
            <person name="Kaufman T.C."/>
            <person name="Kellis M."/>
            <person name="Gelbart W."/>
            <person name="Iyer V.N."/>
            <person name="Pollard D.A."/>
            <person name="Sackton T.B."/>
            <person name="Larracuente A.M."/>
            <person name="Singh N.D."/>
            <person name="Abad J.P."/>
            <person name="Abt D.N."/>
            <person name="Adryan B."/>
            <person name="Aguade M."/>
            <person name="Akashi H."/>
            <person name="Anderson W.W."/>
            <person name="Aquadro C.F."/>
            <person name="Ardell D.H."/>
            <person name="Arguello R."/>
            <person name="Artieri C.G."/>
            <person name="Barbash D.A."/>
            <person name="Barker D."/>
            <person name="Barsanti P."/>
            <person name="Batterham P."/>
            <person name="Batzoglou S."/>
            <person name="Begun D."/>
            <person name="Bhutkar A."/>
            <person name="Blanco E."/>
            <person name="Bosak S.A."/>
            <person name="Bradley R.K."/>
            <person name="Brand A.D."/>
            <person name="Brent M.R."/>
            <person name="Brooks A.N."/>
            <person name="Brown R.H."/>
            <person name="Butlin R.K."/>
            <person name="Caggese C."/>
            <person name="Calvi B.R."/>
            <person name="Bernardo de Carvalho A."/>
            <person name="Caspi A."/>
            <person name="Castrezana S."/>
            <person name="Celniker S.E."/>
            <person name="Chang J.L."/>
            <person name="Chapple C."/>
            <person name="Chatterji S."/>
            <person name="Chinwalla A."/>
            <person name="Civetta A."/>
            <person name="Clifton S.W."/>
            <person name="Comeron J.M."/>
            <person name="Costello J.C."/>
            <person name="Coyne J.A."/>
            <person name="Daub J."/>
            <person name="David R.G."/>
            <person name="Delcher A.L."/>
            <person name="Delehaunty K."/>
            <person name="Do C.B."/>
            <person name="Ebling H."/>
            <person name="Edwards K."/>
            <person name="Eickbush T."/>
            <person name="Evans J.D."/>
            <person name="Filipski A."/>
            <person name="Findeiss S."/>
            <person name="Freyhult E."/>
            <person name="Fulton L."/>
            <person name="Fulton R."/>
            <person name="Garcia A.C."/>
            <person name="Gardiner A."/>
            <person name="Garfield D.A."/>
            <person name="Garvin B.E."/>
            <person name="Gibson G."/>
            <person name="Gilbert D."/>
            <person name="Gnerre S."/>
            <person name="Godfrey J."/>
            <person name="Good R."/>
            <person name="Gotea V."/>
            <person name="Gravely B."/>
            <person name="Greenberg A.J."/>
            <person name="Griffiths-Jones S."/>
            <person name="Gross S."/>
            <person name="Guigo R."/>
            <person name="Gustafson E.A."/>
            <person name="Haerty W."/>
            <person name="Hahn M.W."/>
            <person name="Halligan D.L."/>
            <person name="Halpern A.L."/>
            <person name="Halter G.M."/>
            <person name="Han M.V."/>
            <person name="Heger A."/>
            <person name="Hillier L."/>
            <person name="Hinrichs A.S."/>
            <person name="Holmes I."/>
            <person name="Hoskins R.A."/>
            <person name="Hubisz M.J."/>
            <person name="Hultmark D."/>
            <person name="Huntley M.A."/>
            <person name="Jaffe D.B."/>
            <person name="Jagadeeshan S."/>
            <person name="Jeck W.R."/>
            <person name="Johnson J."/>
            <person name="Jones C.D."/>
            <person name="Jordan W.C."/>
            <person name="Karpen G.H."/>
            <person name="Kataoka E."/>
            <person name="Keightley P.D."/>
            <person name="Kheradpour P."/>
            <person name="Kirkness E.F."/>
            <person name="Koerich L.B."/>
            <person name="Kristiansen K."/>
            <person name="Kudrna D."/>
            <person name="Kulathinal R.J."/>
            <person name="Kumar S."/>
            <person name="Kwok R."/>
            <person name="Lander E."/>
            <person name="Langley C.H."/>
            <person name="Lapoint R."/>
            <person name="Lazzaro B.P."/>
            <person name="Lee S.J."/>
            <person name="Levesque L."/>
            <person name="Li R."/>
            <person name="Lin C.F."/>
            <person name="Lin M.F."/>
            <person name="Lindblad-Toh K."/>
            <person name="Llopart A."/>
            <person name="Long M."/>
            <person name="Low L."/>
            <person name="Lozovsky E."/>
            <person name="Lu J."/>
            <person name="Luo M."/>
            <person name="Machado C.A."/>
            <person name="Makalowski W."/>
            <person name="Marzo M."/>
            <person name="Matsuda M."/>
            <person name="Matzkin L."/>
            <person name="McAllister B."/>
            <person name="McBride C.S."/>
            <person name="McKernan B."/>
            <person name="McKernan K."/>
            <person name="Mendez-Lago M."/>
            <person name="Minx P."/>
            <person name="Mollenhauer M.U."/>
            <person name="Montooth K."/>
            <person name="Mount S.M."/>
            <person name="Mu X."/>
            <person name="Myers E."/>
            <person name="Negre B."/>
            <person name="Newfeld S."/>
            <person name="Nielsen R."/>
            <person name="Noor M.A."/>
            <person name="O'Grady P."/>
            <person name="Pachter L."/>
            <person name="Papaceit M."/>
            <person name="Parisi M.J."/>
            <person name="Parisi M."/>
            <person name="Parts L."/>
            <person name="Pedersen J.S."/>
            <person name="Pesole G."/>
            <person name="Phillippy A.M."/>
            <person name="Ponting C.P."/>
            <person name="Pop M."/>
            <person name="Porcelli D."/>
            <person name="Powell J.R."/>
            <person name="Prohaska S."/>
            <person name="Pruitt K."/>
            <person name="Puig M."/>
            <person name="Quesneville H."/>
            <person name="Ram K.R."/>
            <person name="Rand D."/>
            <person name="Rasmussen M.D."/>
            <person name="Reed L.K."/>
            <person name="Reenan R."/>
            <person name="Reily A."/>
            <person name="Remington K.A."/>
            <person name="Rieger T.T."/>
            <person name="Ritchie M.G."/>
            <person name="Robin C."/>
            <person name="Rogers Y.H."/>
            <person name="Rohde C."/>
            <person name="Rozas J."/>
            <person name="Rubenfield M.J."/>
            <person name="Ruiz A."/>
            <person name="Russo S."/>
            <person name="Salzberg S.L."/>
            <person name="Sanchez-Gracia A."/>
            <person name="Saranga D.J."/>
            <person name="Sato H."/>
            <person name="Schaeffer S.W."/>
            <person name="Schatz M.C."/>
            <person name="Schlenke T."/>
            <person name="Schwartz R."/>
            <person name="Segarra C."/>
            <person name="Singh R.S."/>
            <person name="Sirot L."/>
            <person name="Sirota M."/>
            <person name="Sisneros N.B."/>
            <person name="Smith C.D."/>
            <person name="Smith T.F."/>
            <person name="Spieth J."/>
            <person name="Stage D.E."/>
            <person name="Stark A."/>
            <person name="Stephan W."/>
            <person name="Strausberg R.L."/>
            <person name="Strempel S."/>
            <person name="Sturgill D."/>
            <person name="Sutton G."/>
            <person name="Sutton G.G."/>
            <person name="Tao W."/>
            <person name="Teichmann S."/>
            <person name="Tobari Y.N."/>
            <person name="Tomimura Y."/>
            <person name="Tsolas J.M."/>
            <person name="Valente V.L."/>
            <person name="Venter E."/>
            <person name="Venter J.C."/>
            <person name="Vicario S."/>
            <person name="Vieira F.G."/>
            <person name="Vilella A.J."/>
            <person name="Villasante A."/>
            <person name="Walenz B."/>
            <person name="Wang J."/>
            <person name="Wasserman M."/>
            <person name="Watts T."/>
            <person name="Wilson D."/>
            <person name="Wilson R.K."/>
            <person name="Wing R.A."/>
            <person name="Wolfner M.F."/>
            <person name="Wong A."/>
            <person name="Wong G.K."/>
            <person name="Wu C.I."/>
            <person name="Wu G."/>
            <person name="Yamamoto D."/>
            <person name="Yang H.P."/>
            <person name="Yang S.P."/>
            <person name="Yorke J.A."/>
            <person name="Yoshida K."/>
            <person name="Zdobnov E."/>
            <person name="Zhang P."/>
            <person name="Zhang Y."/>
            <person name="Zimin A.V."/>
            <person name="Baldwin J."/>
            <person name="Abdouelleil A."/>
            <person name="Abdulkadir J."/>
            <person name="Abebe A."/>
            <person name="Abera B."/>
            <person name="Abreu J."/>
            <person name="Acer S.C."/>
            <person name="Aftuck L."/>
            <person name="Alexander A."/>
            <person name="An P."/>
            <person name="Anderson E."/>
            <person name="Anderson S."/>
            <person name="Arachi H."/>
            <person name="Azer M."/>
            <person name="Bachantsang P."/>
            <person name="Barry A."/>
            <person name="Bayul T."/>
            <person name="Berlin A."/>
            <person name="Bessette D."/>
            <person name="Bloom T."/>
            <person name="Blye J."/>
            <person name="Boguslavskiy L."/>
            <person name="Bonnet C."/>
            <person name="Boukhgalter B."/>
            <person name="Bourzgui I."/>
            <person name="Brown A."/>
            <person name="Cahill P."/>
            <person name="Channer S."/>
            <person name="Cheshatsang Y."/>
            <person name="Chuda L."/>
            <person name="Citroen M."/>
            <person name="Collymore A."/>
            <person name="Cooke P."/>
            <person name="Costello M."/>
            <person name="D'Aco K."/>
            <person name="Daza R."/>
            <person name="De Haan G."/>
            <person name="DeGray S."/>
            <person name="DeMaso C."/>
            <person name="Dhargay N."/>
            <person name="Dooley K."/>
            <person name="Dooley E."/>
            <person name="Doricent M."/>
            <person name="Dorje P."/>
            <person name="Dorjee K."/>
            <person name="Dupes A."/>
            <person name="Elong R."/>
            <person name="Falk J."/>
            <person name="Farina A."/>
            <person name="Faro S."/>
            <person name="Ferguson D."/>
            <person name="Fisher S."/>
            <person name="Foley C.D."/>
            <person name="Franke A."/>
            <person name="Friedrich D."/>
            <person name="Gadbois L."/>
            <person name="Gearin G."/>
            <person name="Gearin C.R."/>
            <person name="Giannoukos G."/>
            <person name="Goode T."/>
            <person name="Graham J."/>
            <person name="Grandbois E."/>
            <person name="Grewal S."/>
            <person name="Gyaltsen K."/>
            <person name="Hafez N."/>
            <person name="Hagos B."/>
            <person name="Hall J."/>
            <person name="Henson C."/>
            <person name="Hollinger A."/>
            <person name="Honan T."/>
            <person name="Huard M.D."/>
            <person name="Hughes L."/>
            <person name="Hurhula B."/>
            <person name="Husby M.E."/>
            <person name="Kamat A."/>
            <person name="Kanga B."/>
            <person name="Kashin S."/>
            <person name="Khazanovich D."/>
            <person name="Kisner P."/>
            <person name="Lance K."/>
            <person name="Lara M."/>
            <person name="Lee W."/>
            <person name="Lennon N."/>
            <person name="Letendre F."/>
            <person name="LeVine R."/>
            <person name="Lipovsky A."/>
            <person name="Liu X."/>
            <person name="Liu J."/>
            <person name="Liu S."/>
            <person name="Lokyitsang T."/>
            <person name="Lokyitsang Y."/>
            <person name="Lubonja R."/>
            <person name="Lui A."/>
            <person name="MacDonald P."/>
            <person name="Magnisalis V."/>
            <person name="Maru K."/>
            <person name="Matthews C."/>
            <person name="McCusker W."/>
            <person name="McDonough S."/>
            <person name="Mehta T."/>
            <person name="Meldrim J."/>
            <person name="Meneus L."/>
            <person name="Mihai O."/>
            <person name="Mihalev A."/>
            <person name="Mihova T."/>
            <person name="Mittelman R."/>
            <person name="Mlenga V."/>
            <person name="Montmayeur A."/>
            <person name="Mulrain L."/>
            <person name="Navidi A."/>
            <person name="Naylor J."/>
            <person name="Negash T."/>
            <person name="Nguyen T."/>
            <person name="Nguyen N."/>
            <person name="Nicol R."/>
            <person name="Norbu C."/>
            <person name="Norbu N."/>
            <person name="Novod N."/>
            <person name="O'Neill B."/>
            <person name="Osman S."/>
            <person name="Markiewicz E."/>
            <person name="Oyono O.L."/>
            <person name="Patti C."/>
            <person name="Phunkhang P."/>
            <person name="Pierre F."/>
            <person name="Priest M."/>
            <person name="Raghuraman S."/>
            <person name="Rege F."/>
            <person name="Reyes R."/>
            <person name="Rise C."/>
            <person name="Rogov P."/>
            <person name="Ross K."/>
            <person name="Ryan E."/>
            <person name="Settipalli S."/>
            <person name="Shea T."/>
            <person name="Sherpa N."/>
            <person name="Shi L."/>
            <person name="Shih D."/>
            <person name="Sparrow T."/>
            <person name="Spaulding J."/>
            <person name="Stalker J."/>
            <person name="Stange-Thomann N."/>
            <person name="Stavropoulos S."/>
            <person name="Stone C."/>
            <person name="Strader C."/>
            <person name="Tesfaye S."/>
            <person name="Thomson T."/>
            <person name="Thoulutsang Y."/>
            <person name="Thoulutsang D."/>
            <person name="Topham K."/>
            <person name="Topping I."/>
            <person name="Tsamla T."/>
            <person name="Vassiliev H."/>
            <person name="Vo A."/>
            <person name="Wangchuk T."/>
            <person name="Wangdi T."/>
            <person name="Weiand M."/>
            <person name="Wilkinson J."/>
            <person name="Wilson A."/>
            <person name="Yadav S."/>
            <person name="Young G."/>
            <person name="Yu Q."/>
            <person name="Zembek L."/>
            <person name="Zhong D."/>
            <person name="Zimmer A."/>
            <person name="Zwirko Z."/>
            <person name="Jaffe D.B."/>
            <person name="Alvarez P."/>
            <person name="Brockman W."/>
            <person name="Butler J."/>
            <person name="Chin C."/>
            <person name="Gnerre S."/>
            <person name="Grabherr M."/>
            <person name="Kleber M."/>
            <person name="Mauceli E."/>
            <person name="MacCallum I."/>
        </authorList>
    </citation>
    <scope>NUCLEOTIDE SEQUENCE [LARGE SCALE GENOMIC DNA]</scope>
    <source>
        <strain evidence="7">white501</strain>
    </source>
</reference>
<dbReference type="InterPro" id="IPR011333">
    <property type="entry name" value="SKP1/BTB/POZ_sf"/>
</dbReference>
<evidence type="ECO:0000313" key="7">
    <source>
        <dbReference type="Proteomes" id="UP000000304"/>
    </source>
</evidence>
<dbReference type="CDD" id="cd18235">
    <property type="entry name" value="BTB_POZ_KLHL2-like"/>
    <property type="match status" value="1"/>
</dbReference>
<keyword evidence="1" id="KW-0880">Kelch repeat</keyword>
<gene>
    <name evidence="6" type="primary">Dsim\GD21844</name>
    <name evidence="6" type="ORF">Dsim_GD21844</name>
</gene>
<feature type="region of interest" description="Disordered" evidence="4">
    <location>
        <begin position="328"/>
        <end position="423"/>
    </location>
</feature>
<dbReference type="Proteomes" id="UP000000304">
    <property type="component" value="Chromosome 2L"/>
</dbReference>
<keyword evidence="7" id="KW-1185">Reference proteome</keyword>
<dbReference type="HOGENOM" id="CLU_004193_0_0_1"/>
<feature type="region of interest" description="Disordered" evidence="4">
    <location>
        <begin position="1029"/>
        <end position="1061"/>
    </location>
</feature>
<feature type="compositionally biased region" description="Low complexity" evidence="4">
    <location>
        <begin position="348"/>
        <end position="381"/>
    </location>
</feature>
<dbReference type="SMART" id="SM00225">
    <property type="entry name" value="BTB"/>
    <property type="match status" value="1"/>
</dbReference>
<dbReference type="GO" id="GO:0007349">
    <property type="term" value="P:cellularization"/>
    <property type="evidence" value="ECO:0007669"/>
    <property type="project" value="EnsemblMetazoa"/>
</dbReference>
<feature type="region of interest" description="Disordered" evidence="4">
    <location>
        <begin position="873"/>
        <end position="908"/>
    </location>
</feature>
<feature type="compositionally biased region" description="Pro residues" evidence="4">
    <location>
        <begin position="396"/>
        <end position="407"/>
    </location>
</feature>
<dbReference type="OrthoDB" id="45365at2759"/>
<evidence type="ECO:0000256" key="4">
    <source>
        <dbReference type="SAM" id="MobiDB-lite"/>
    </source>
</evidence>
<dbReference type="Gene3D" id="3.30.710.10">
    <property type="entry name" value="Potassium Channel Kv1.1, Chain A"/>
    <property type="match status" value="1"/>
</dbReference>
<feature type="compositionally biased region" description="Polar residues" evidence="4">
    <location>
        <begin position="1033"/>
        <end position="1061"/>
    </location>
</feature>
<dbReference type="PhylomeDB" id="B4Q8E6"/>
<keyword evidence="2" id="KW-0677">Repeat</keyword>
<feature type="compositionally biased region" description="Polar residues" evidence="4">
    <location>
        <begin position="708"/>
        <end position="720"/>
    </location>
</feature>
<evidence type="ECO:0000313" key="6">
    <source>
        <dbReference type="EMBL" id="EDX05356.1"/>
    </source>
</evidence>
<evidence type="ECO:0000256" key="1">
    <source>
        <dbReference type="ARBA" id="ARBA00022441"/>
    </source>
</evidence>
<dbReference type="Gene3D" id="1.25.40.420">
    <property type="match status" value="1"/>
</dbReference>
<sequence length="1061" mass="113660">MIALSALLTKYTIGIMSNLSNGNSNNNNQQQQQQQQGQNPQQQAQNEGGAGAEFVAPPPGLGAAVGVAAMQQRNRLLQQQQHHHQNPAAEGSGLERGSCLLRYASQNSLDESSQKHVQRPNGKERGTVGQYSNEQHTARSFDAMNEMRKQKQLCDVILVADDVEIHAHRMVLASCSPYFYAMFTSFEESRQARITLQSVDARALELLIDYVYTATVEVNEDNVQVLLTAANLLQLTDVRDACCDFLQTQLDASNCLGIREFADIHACVELLNYAETYIEQHFKQAASLAIALLDDENSQAEGTMEGAIGGAIYGNLAPAGGAAAAAAPAAPAQAPQPNHPHYENIYAPIGQPSNNNNGSNSNQAAAIANANAPANAEEIQQQPPPAPTEPNANNNPQPPTAAAPSPPQQQQQAQPQPQQPQRILPMNNYRNDLYDRSSAGGVCSAYDVPRAVRSGLGYRRNFRIDMQNGNRCGSGLRCTPLYTNSRSNCQRQRSFDDTESTDGYNLPYTGAGTMRYENIYEQIRDEPLYRTSAANRVPLYTRLDVLGHGIGRIERHLSSSCGNIDHYNLGGHYAVLGHSHFGTVGHIRLNANGSGAAAPGVAGSGTCNVPNCQGYMTGAGSTVPVEYANVKVPVKNSASSFFSCLHGENSQSMTNIYKTSGTAAAMAAHNSPLTPNVSMERASRSASAGAAGSAAAAVEEHSAAADSIPSSSNINANRTTGAIPKVKTASKPAKESGGSSTAASPILDKTTSTGSGKSVTLAKKTSTAAARSSSSGDTNGNGTLNRISKSSLQWLLVNKWLPLWIGQGPDCKVIDFNFMFSRDCVSCDTASVASQMSNPYGTPRLSGLPQDMVRFQSSCAGACAAAGAASTIRRDGNASARPLHSTLSRLRNGAEKRNPNRVAGNYQYEDPSYENVHVQWQNGFEFGRSRDYDPNSTYHQQRPMLQRARSESPTFSNQQRRLQRQGAQAQQQSQQPKPPGSPDPYKNYKLNADNNTFKPKPTAADELEGAVGGAVAEIALPEVDIEVVDPVSLSDNETETTSSQNNPPGTTNSNNLNEHND</sequence>
<feature type="region of interest" description="Disordered" evidence="4">
    <location>
        <begin position="105"/>
        <end position="134"/>
    </location>
</feature>
<name>B4Q8E6_DROSI</name>